<reference evidence="3" key="1">
    <citation type="submission" date="2016-04" db="EMBL/GenBank/DDBJ databases">
        <authorList>
            <person name="Evans L.H."/>
            <person name="Alamgir A."/>
            <person name="Owens N."/>
            <person name="Weber N.D."/>
            <person name="Virtaneva K."/>
            <person name="Barbian K."/>
            <person name="Babar A."/>
            <person name="Rosenke K."/>
        </authorList>
    </citation>
    <scope>NUCLEOTIDE SEQUENCE [LARGE SCALE GENOMIC DNA]</scope>
    <source>
        <strain evidence="3">CBS 101.48</strain>
    </source>
</reference>
<keyword evidence="2" id="KW-0812">Transmembrane</keyword>
<feature type="compositionally biased region" description="Low complexity" evidence="1">
    <location>
        <begin position="83"/>
        <end position="101"/>
    </location>
</feature>
<evidence type="ECO:0000256" key="1">
    <source>
        <dbReference type="SAM" id="MobiDB-lite"/>
    </source>
</evidence>
<dbReference type="PANTHER" id="PTHR37848">
    <property type="entry name" value="EXPRESSED PROTEIN"/>
    <property type="match status" value="1"/>
</dbReference>
<dbReference type="AlphaFoldDB" id="A0A168RIA0"/>
<feature type="region of interest" description="Disordered" evidence="1">
    <location>
        <begin position="1"/>
        <end position="101"/>
    </location>
</feature>
<feature type="compositionally biased region" description="Polar residues" evidence="1">
    <location>
        <begin position="50"/>
        <end position="65"/>
    </location>
</feature>
<dbReference type="PANTHER" id="PTHR37848:SF1">
    <property type="entry name" value="SUN DOMAIN-CONTAINING PROTEIN"/>
    <property type="match status" value="1"/>
</dbReference>
<keyword evidence="4" id="KW-1185">Reference proteome</keyword>
<organism evidence="3">
    <name type="scientific">Absidia glauca</name>
    <name type="common">Pin mould</name>
    <dbReference type="NCBI Taxonomy" id="4829"/>
    <lineage>
        <taxon>Eukaryota</taxon>
        <taxon>Fungi</taxon>
        <taxon>Fungi incertae sedis</taxon>
        <taxon>Mucoromycota</taxon>
        <taxon>Mucoromycotina</taxon>
        <taxon>Mucoromycetes</taxon>
        <taxon>Mucorales</taxon>
        <taxon>Cunninghamellaceae</taxon>
        <taxon>Absidia</taxon>
    </lineage>
</organism>
<protein>
    <submittedName>
        <fullName evidence="3">Uncharacterized protein</fullName>
    </submittedName>
</protein>
<evidence type="ECO:0000313" key="3">
    <source>
        <dbReference type="EMBL" id="SAM06986.1"/>
    </source>
</evidence>
<proteinExistence type="predicted"/>
<dbReference type="OrthoDB" id="203796at2759"/>
<dbReference type="InParanoid" id="A0A168RIA0"/>
<feature type="compositionally biased region" description="Low complexity" evidence="1">
    <location>
        <begin position="20"/>
        <end position="33"/>
    </location>
</feature>
<evidence type="ECO:0000256" key="2">
    <source>
        <dbReference type="SAM" id="Phobius"/>
    </source>
</evidence>
<evidence type="ECO:0000313" key="4">
    <source>
        <dbReference type="Proteomes" id="UP000078561"/>
    </source>
</evidence>
<keyword evidence="2" id="KW-1133">Transmembrane helix</keyword>
<sequence length="409" mass="46453">MSKKQHNYYYSFTSPPSEPPSSSGTPSAPPSEGNDTITAVSPPGYDEAISTPSGPTSYPQDFSAQPQPPAKKSELSGYVRDQSIPSFNTSPSASSSSAPAEGSLVIHVDGQQTTYSPDASAIYSSTGDYDVHEPLLSIEPAEHTDPFQGRPPPPNYSVYRAHYETKKSGILSRDRHLNQDGEALAQFLQQHNTPPSMKIKFYGYHEETFYRSRSIRDEDGTWREEREPVTKRVDDFNFDVDCTEDISRQCHGLYVLPDPKTGASKTVRELCDDYVHEVNALKELRLTKVVNWNYAELTRAFTAAIRSHGYYHSVDISYELNNHKITIKTDSPVSKMSDHKAIRFLFFITCLWIFAWPLLWLYKKKFGHSTLKSEWLMKVTERQWYDDHVHEVLGQIDSTPRFANVPFIF</sequence>
<name>A0A168RIA0_ABSGL</name>
<accession>A0A168RIA0</accession>
<feature type="transmembrane region" description="Helical" evidence="2">
    <location>
        <begin position="341"/>
        <end position="362"/>
    </location>
</feature>
<dbReference type="Proteomes" id="UP000078561">
    <property type="component" value="Unassembled WGS sequence"/>
</dbReference>
<dbReference type="EMBL" id="LT554655">
    <property type="protein sequence ID" value="SAM06986.1"/>
    <property type="molecule type" value="Genomic_DNA"/>
</dbReference>
<dbReference type="OMA" id="HFYGYHE"/>
<gene>
    <name evidence="3" type="primary">ABSGL_12613.1 scaffold 13066</name>
</gene>
<keyword evidence="2" id="KW-0472">Membrane</keyword>